<organism evidence="3">
    <name type="scientific">Naegleria gruberi</name>
    <name type="common">Amoeba</name>
    <dbReference type="NCBI Taxonomy" id="5762"/>
    <lineage>
        <taxon>Eukaryota</taxon>
        <taxon>Discoba</taxon>
        <taxon>Heterolobosea</taxon>
        <taxon>Tetramitia</taxon>
        <taxon>Eutetramitia</taxon>
        <taxon>Vahlkampfiidae</taxon>
        <taxon>Naegleria</taxon>
    </lineage>
</organism>
<name>D2W1U8_NAEGR</name>
<protein>
    <submittedName>
        <fullName evidence="2">Uncharacterized protein</fullName>
    </submittedName>
</protein>
<feature type="coiled-coil region" evidence="1">
    <location>
        <begin position="105"/>
        <end position="139"/>
    </location>
</feature>
<dbReference type="AlphaFoldDB" id="D2W1U8"/>
<dbReference type="VEuPathDB" id="AmoebaDB:NAEGRDRAFT_82044"/>
<keyword evidence="3" id="KW-1185">Reference proteome</keyword>
<dbReference type="Proteomes" id="UP000006671">
    <property type="component" value="Unassembled WGS sequence"/>
</dbReference>
<dbReference type="InParanoid" id="D2W1U8"/>
<gene>
    <name evidence="2" type="ORF">NAEGRDRAFT_82044</name>
</gene>
<evidence type="ECO:0000256" key="1">
    <source>
        <dbReference type="SAM" id="Coils"/>
    </source>
</evidence>
<keyword evidence="1" id="KW-0175">Coiled coil</keyword>
<dbReference type="KEGG" id="ngr:NAEGRDRAFT_82044"/>
<proteinExistence type="predicted"/>
<evidence type="ECO:0000313" key="2">
    <source>
        <dbReference type="EMBL" id="EFC36928.1"/>
    </source>
</evidence>
<dbReference type="EMBL" id="GG738923">
    <property type="protein sequence ID" value="EFC36928.1"/>
    <property type="molecule type" value="Genomic_DNA"/>
</dbReference>
<dbReference type="RefSeq" id="XP_002669672.1">
    <property type="nucleotide sequence ID" value="XM_002669626.1"/>
</dbReference>
<sequence length="228" mass="27002">MIMQEYFPIKKQSSFNVVNNSNNNNKSLNVIEKKLSKNPLDNFQVLVSARPSKQVFIPTVSSNVVENSIIVKKFPFPYLKRKSIRVDLVLKQQKLAQQKKNSSPIQKLRNEKKQLELENSKLKSKLLNLENQFNQLINQKSKKMVTFKQECECTKCHMSINSKYMKYHKRICGNVKLNRILNENDLKSLQLIKKNNQQEQLSIKPKNNWRRKRQEFIRQVKSIKRNNL</sequence>
<accession>D2W1U8</accession>
<dbReference type="GeneID" id="8856179"/>
<evidence type="ECO:0000313" key="3">
    <source>
        <dbReference type="Proteomes" id="UP000006671"/>
    </source>
</evidence>
<reference evidence="2 3" key="1">
    <citation type="journal article" date="2010" name="Cell">
        <title>The genome of Naegleria gruberi illuminates early eukaryotic versatility.</title>
        <authorList>
            <person name="Fritz-Laylin L.K."/>
            <person name="Prochnik S.E."/>
            <person name="Ginger M.L."/>
            <person name="Dacks J.B."/>
            <person name="Carpenter M.L."/>
            <person name="Field M.C."/>
            <person name="Kuo A."/>
            <person name="Paredez A."/>
            <person name="Chapman J."/>
            <person name="Pham J."/>
            <person name="Shu S."/>
            <person name="Neupane R."/>
            <person name="Cipriano M."/>
            <person name="Mancuso J."/>
            <person name="Tu H."/>
            <person name="Salamov A."/>
            <person name="Lindquist E."/>
            <person name="Shapiro H."/>
            <person name="Lucas S."/>
            <person name="Grigoriev I.V."/>
            <person name="Cande W.Z."/>
            <person name="Fulton C."/>
            <person name="Rokhsar D.S."/>
            <person name="Dawson S.C."/>
        </authorList>
    </citation>
    <scope>NUCLEOTIDE SEQUENCE [LARGE SCALE GENOMIC DNA]</scope>
    <source>
        <strain evidence="2 3">NEG-M</strain>
    </source>
</reference>